<reference evidence="1" key="1">
    <citation type="submission" date="2018-01" db="EMBL/GenBank/DDBJ databases">
        <authorList>
            <person name="Krukenberg V."/>
        </authorList>
    </citation>
    <scope>NUCLEOTIDE SEQUENCE</scope>
    <source>
        <strain evidence="1">E20ANME2</strain>
    </source>
</reference>
<dbReference type="Proteomes" id="UP000248329">
    <property type="component" value="Unassembled WGS sequence"/>
</dbReference>
<gene>
    <name evidence="1" type="ORF">C4B59_00390</name>
</gene>
<evidence type="ECO:0000313" key="2">
    <source>
        <dbReference type="Proteomes" id="UP000248329"/>
    </source>
</evidence>
<evidence type="ECO:0000313" key="1">
    <source>
        <dbReference type="EMBL" id="PXF62109.1"/>
    </source>
</evidence>
<comment type="caution">
    <text evidence="1">The sequence shown here is derived from an EMBL/GenBank/DDBJ whole genome shotgun (WGS) entry which is preliminary data.</text>
</comment>
<protein>
    <submittedName>
        <fullName evidence="1">Uncharacterized protein</fullName>
    </submittedName>
</protein>
<dbReference type="EMBL" id="PQXF01000001">
    <property type="protein sequence ID" value="PXF62109.1"/>
    <property type="molecule type" value="Genomic_DNA"/>
</dbReference>
<proteinExistence type="predicted"/>
<name>A0AC61L6W4_9EURY</name>
<organism evidence="1 2">
    <name type="scientific">Candidatus Methanogaster sp</name>
    <dbReference type="NCBI Taxonomy" id="3386292"/>
    <lineage>
        <taxon>Archaea</taxon>
        <taxon>Methanobacteriati</taxon>
        <taxon>Methanobacteriota</taxon>
        <taxon>Stenosarchaea group</taxon>
        <taxon>Methanomicrobia</taxon>
        <taxon>Methanosarcinales</taxon>
        <taxon>ANME-2 cluster</taxon>
        <taxon>Candidatus Methanogasteraceae</taxon>
        <taxon>Candidatus Methanogaster</taxon>
    </lineage>
</organism>
<accession>A0AC61L6W4</accession>
<sequence>MKKAKKSKKSKAKKAEKIEISEEELAYNEWMQLFARDDSYWKFPRRYVDFSRLTGHGKKMESFGEEYPDCIDDLLSGVPTYYCVLSVSKNDPPDVIKEAYQRKIEHSEYPDEVIERACEMLSDRKKRSDYEEILRLFLKLMQGYSAKDKRELIEEHDEWVEIEKDYATVNYLMKHRGAWLNIYHLGAPTLYELLGVDRAKLKAGEVVHCENEDVDRRLAEEACRILNNPQLRFEYDFMLDRADEILPMEYLMDCEIRKPVWEGDDRSYLVALRCYDAMRKQDRIMGEHIDWMNYTGDKTFYDVLTIDRDSIPEDKREAEKFIRNAYKGMERTPEVNRAYSVLKNFRLRADYDWILKQTAIVDALKKIAMTEPDDTTMDKMLDKMIEISDADRE</sequence>